<dbReference type="EMBL" id="CAJNRF010007313">
    <property type="protein sequence ID" value="CAF2090334.1"/>
    <property type="molecule type" value="Genomic_DNA"/>
</dbReference>
<dbReference type="EMBL" id="CAJNRE010017192">
    <property type="protein sequence ID" value="CAF2152410.1"/>
    <property type="molecule type" value="Genomic_DNA"/>
</dbReference>
<evidence type="ECO:0000256" key="5">
    <source>
        <dbReference type="RuleBase" id="RU000688"/>
    </source>
</evidence>
<feature type="transmembrane region" description="Helical" evidence="6">
    <location>
        <begin position="323"/>
        <end position="343"/>
    </location>
</feature>
<dbReference type="InterPro" id="IPR000276">
    <property type="entry name" value="GPCR_Rhodpsn"/>
</dbReference>
<dbReference type="Proteomes" id="UP000663824">
    <property type="component" value="Unassembled WGS sequence"/>
</dbReference>
<dbReference type="EMBL" id="CAJNOW010001150">
    <property type="protein sequence ID" value="CAF1308386.1"/>
    <property type="molecule type" value="Genomic_DNA"/>
</dbReference>
<dbReference type="Proteomes" id="UP000676336">
    <property type="component" value="Unassembled WGS sequence"/>
</dbReference>
<evidence type="ECO:0000256" key="3">
    <source>
        <dbReference type="ARBA" id="ARBA00022989"/>
    </source>
</evidence>
<evidence type="ECO:0000256" key="4">
    <source>
        <dbReference type="ARBA" id="ARBA00023136"/>
    </source>
</evidence>
<dbReference type="EMBL" id="CAJOBH010000920">
    <property type="protein sequence ID" value="CAF3825386.1"/>
    <property type="molecule type" value="Genomic_DNA"/>
</dbReference>
<dbReference type="AlphaFoldDB" id="A0A816S364"/>
<evidence type="ECO:0000313" key="8">
    <source>
        <dbReference type="EMBL" id="CAF1308386.1"/>
    </source>
</evidence>
<dbReference type="EMBL" id="CAJOBJ010001099">
    <property type="protein sequence ID" value="CAF3861415.1"/>
    <property type="molecule type" value="Genomic_DNA"/>
</dbReference>
<evidence type="ECO:0000313" key="11">
    <source>
        <dbReference type="EMBL" id="CAF2090334.1"/>
    </source>
</evidence>
<dbReference type="Proteomes" id="UP000663834">
    <property type="component" value="Unassembled WGS sequence"/>
</dbReference>
<comment type="similarity">
    <text evidence="5">Belongs to the G-protein coupled receptor 1 family.</text>
</comment>
<dbReference type="GO" id="GO:0004930">
    <property type="term" value="F:G protein-coupled receptor activity"/>
    <property type="evidence" value="ECO:0007669"/>
    <property type="project" value="UniProtKB-KW"/>
</dbReference>
<dbReference type="PANTHER" id="PTHR46641:SF25">
    <property type="entry name" value="CNMAMIDE RECEPTOR-RELATED"/>
    <property type="match status" value="1"/>
</dbReference>
<dbReference type="CDD" id="cd14978">
    <property type="entry name" value="7tmA_FMRFamide_R-like"/>
    <property type="match status" value="1"/>
</dbReference>
<dbReference type="EMBL" id="CAJNOV010016739">
    <property type="protein sequence ID" value="CAF1595249.1"/>
    <property type="molecule type" value="Genomic_DNA"/>
</dbReference>
<dbReference type="EMBL" id="CAJNRG010006148">
    <property type="protein sequence ID" value="CAF2083097.1"/>
    <property type="molecule type" value="Genomic_DNA"/>
</dbReference>
<dbReference type="Proteomes" id="UP000681967">
    <property type="component" value="Unassembled WGS sequence"/>
</dbReference>
<keyword evidence="5" id="KW-0807">Transducer</keyword>
<feature type="transmembrane region" description="Helical" evidence="6">
    <location>
        <begin position="280"/>
        <end position="303"/>
    </location>
</feature>
<dbReference type="Proteomes" id="UP000663866">
    <property type="component" value="Unassembled WGS sequence"/>
</dbReference>
<comment type="caution">
    <text evidence="10">The sequence shown here is derived from an EMBL/GenBank/DDBJ whole genome shotgun (WGS) entry which is preliminary data.</text>
</comment>
<dbReference type="PROSITE" id="PS50262">
    <property type="entry name" value="G_PROTEIN_RECEP_F1_2"/>
    <property type="match status" value="1"/>
</dbReference>
<evidence type="ECO:0000256" key="1">
    <source>
        <dbReference type="ARBA" id="ARBA00004370"/>
    </source>
</evidence>
<dbReference type="SUPFAM" id="SSF81321">
    <property type="entry name" value="Family A G protein-coupled receptor-like"/>
    <property type="match status" value="1"/>
</dbReference>
<organism evidence="10 19">
    <name type="scientific">Rotaria magnacalcarata</name>
    <dbReference type="NCBI Taxonomy" id="392030"/>
    <lineage>
        <taxon>Eukaryota</taxon>
        <taxon>Metazoa</taxon>
        <taxon>Spiralia</taxon>
        <taxon>Gnathifera</taxon>
        <taxon>Rotifera</taxon>
        <taxon>Eurotatoria</taxon>
        <taxon>Bdelloidea</taxon>
        <taxon>Philodinida</taxon>
        <taxon>Philodinidae</taxon>
        <taxon>Rotaria</taxon>
    </lineage>
</organism>
<evidence type="ECO:0000256" key="6">
    <source>
        <dbReference type="SAM" id="Phobius"/>
    </source>
</evidence>
<dbReference type="Proteomes" id="UP000663856">
    <property type="component" value="Unassembled WGS sequence"/>
</dbReference>
<keyword evidence="2 5" id="KW-0812">Transmembrane</keyword>
<dbReference type="Proteomes" id="UP000663855">
    <property type="component" value="Unassembled WGS sequence"/>
</dbReference>
<keyword evidence="5" id="KW-0297">G-protein coupled receptor</keyword>
<evidence type="ECO:0000313" key="9">
    <source>
        <dbReference type="EMBL" id="CAF1595249.1"/>
    </source>
</evidence>
<comment type="subcellular location">
    <subcellularLocation>
        <location evidence="1">Membrane</location>
    </subcellularLocation>
</comment>
<evidence type="ECO:0000313" key="19">
    <source>
        <dbReference type="Proteomes" id="UP000663887"/>
    </source>
</evidence>
<evidence type="ECO:0000313" key="12">
    <source>
        <dbReference type="EMBL" id="CAF2152410.1"/>
    </source>
</evidence>
<evidence type="ECO:0000313" key="10">
    <source>
        <dbReference type="EMBL" id="CAF2083097.1"/>
    </source>
</evidence>
<evidence type="ECO:0000313" key="16">
    <source>
        <dbReference type="EMBL" id="CAF4022564.1"/>
    </source>
</evidence>
<evidence type="ECO:0000259" key="7">
    <source>
        <dbReference type="PROSITE" id="PS50262"/>
    </source>
</evidence>
<keyword evidence="5" id="KW-0675">Receptor</keyword>
<dbReference type="PANTHER" id="PTHR46641">
    <property type="entry name" value="FMRFAMIDE RECEPTOR-RELATED"/>
    <property type="match status" value="1"/>
</dbReference>
<gene>
    <name evidence="13" type="ORF">BYL167_LOCUS4373</name>
    <name evidence="9" type="ORF">CJN711_LOCUS34502</name>
    <name evidence="15" type="ORF">GIL414_LOCUS4514</name>
    <name evidence="8" type="ORF">KQP761_LOCUS5128</name>
    <name evidence="12" type="ORF">MBJ925_LOCUS31516</name>
    <name evidence="16" type="ORF">OVN521_LOCUS16291</name>
    <name evidence="14" type="ORF">SMN809_LOCUS4347</name>
    <name evidence="17" type="ORF">UXM345_LOCUS20413</name>
    <name evidence="11" type="ORF">WKI299_LOCUS18016</name>
    <name evidence="10" type="ORF">XDN619_LOCUS15137</name>
</gene>
<reference evidence="10" key="1">
    <citation type="submission" date="2021-02" db="EMBL/GenBank/DDBJ databases">
        <authorList>
            <person name="Nowell W R."/>
        </authorList>
    </citation>
    <scope>NUCLEOTIDE SEQUENCE</scope>
</reference>
<feature type="transmembrane region" description="Helical" evidence="6">
    <location>
        <begin position="67"/>
        <end position="88"/>
    </location>
</feature>
<accession>A0A816S364</accession>
<dbReference type="PRINTS" id="PR00237">
    <property type="entry name" value="GPCRRHODOPSN"/>
</dbReference>
<proteinExistence type="inferred from homology"/>
<name>A0A816S364_9BILA</name>
<dbReference type="InterPro" id="IPR052954">
    <property type="entry name" value="GPCR-Ligand_Int"/>
</dbReference>
<feature type="transmembrane region" description="Helical" evidence="6">
    <location>
        <begin position="207"/>
        <end position="228"/>
    </location>
</feature>
<feature type="transmembrane region" description="Helical" evidence="6">
    <location>
        <begin position="35"/>
        <end position="55"/>
    </location>
</feature>
<keyword evidence="4 6" id="KW-0472">Membrane</keyword>
<dbReference type="EMBL" id="CAJOBI010000994">
    <property type="protein sequence ID" value="CAF3857167.1"/>
    <property type="molecule type" value="Genomic_DNA"/>
</dbReference>
<dbReference type="OrthoDB" id="9983318at2759"/>
<dbReference type="GO" id="GO:0016020">
    <property type="term" value="C:membrane"/>
    <property type="evidence" value="ECO:0007669"/>
    <property type="project" value="UniProtKB-SubCell"/>
</dbReference>
<evidence type="ECO:0000313" key="18">
    <source>
        <dbReference type="Proteomes" id="UP000663866"/>
    </source>
</evidence>
<dbReference type="Pfam" id="PF00001">
    <property type="entry name" value="7tm_1"/>
    <property type="match status" value="1"/>
</dbReference>
<keyword evidence="18" id="KW-1185">Reference proteome</keyword>
<dbReference type="EMBL" id="CAJOBF010003038">
    <property type="protein sequence ID" value="CAF4070555.1"/>
    <property type="molecule type" value="Genomic_DNA"/>
</dbReference>
<dbReference type="Proteomes" id="UP000681720">
    <property type="component" value="Unassembled WGS sequence"/>
</dbReference>
<dbReference type="Proteomes" id="UP000663887">
    <property type="component" value="Unassembled WGS sequence"/>
</dbReference>
<evidence type="ECO:0000256" key="2">
    <source>
        <dbReference type="ARBA" id="ARBA00022692"/>
    </source>
</evidence>
<dbReference type="Proteomes" id="UP000663842">
    <property type="component" value="Unassembled WGS sequence"/>
</dbReference>
<dbReference type="PROSITE" id="PS00237">
    <property type="entry name" value="G_PROTEIN_RECEP_F1_1"/>
    <property type="match status" value="1"/>
</dbReference>
<feature type="transmembrane region" description="Helical" evidence="6">
    <location>
        <begin position="148"/>
        <end position="167"/>
    </location>
</feature>
<dbReference type="Gene3D" id="1.20.1070.10">
    <property type="entry name" value="Rhodopsin 7-helix transmembrane proteins"/>
    <property type="match status" value="1"/>
</dbReference>
<sequence>MAHSSDHLNFTSNGTTAQPVASTNYLTLGNHICTTIMSIIYALGYIGNTFALITFSSKRLRRISSSIFLLAIAISDICALLTSLWIFLSDAFGIPLQNYSALACRFRTFFAYVFMDLSSWCIAGLAFDRYLRIRFPFGSKSLCTPRNAFFMVLTFALVLCGINGHYFSPGIGQERGENRSTAHCLENRDTYPNYYYFYKRFWPKIDMIIFCFLPACIMILCNANIIYLRKKQRHYVEKTNNLRSEKETTQINIQQTLNGILSVGKVFTTHRKSMERQMSLMMAACVIVFICTTVPVTICLILLEEFTMKDPNRKQNNNFYLLIFRTLRALMYVHFGSNFYLYCLTSRIFRAEFFQTITCQKFPEMPSKDQSMNIALNKISDV</sequence>
<evidence type="ECO:0000313" key="15">
    <source>
        <dbReference type="EMBL" id="CAF3861415.1"/>
    </source>
</evidence>
<evidence type="ECO:0000313" key="13">
    <source>
        <dbReference type="EMBL" id="CAF3825386.1"/>
    </source>
</evidence>
<feature type="transmembrane region" description="Helical" evidence="6">
    <location>
        <begin position="108"/>
        <end position="127"/>
    </location>
</feature>
<evidence type="ECO:0000313" key="14">
    <source>
        <dbReference type="EMBL" id="CAF3857167.1"/>
    </source>
</evidence>
<protein>
    <recommendedName>
        <fullName evidence="7">G-protein coupled receptors family 1 profile domain-containing protein</fullName>
    </recommendedName>
</protein>
<evidence type="ECO:0000313" key="17">
    <source>
        <dbReference type="EMBL" id="CAF4070555.1"/>
    </source>
</evidence>
<keyword evidence="3 6" id="KW-1133">Transmembrane helix</keyword>
<feature type="domain" description="G-protein coupled receptors family 1 profile" evidence="7">
    <location>
        <begin position="47"/>
        <end position="342"/>
    </location>
</feature>
<dbReference type="InterPro" id="IPR017452">
    <property type="entry name" value="GPCR_Rhodpsn_7TM"/>
</dbReference>
<dbReference type="EMBL" id="CAJOBG010002689">
    <property type="protein sequence ID" value="CAF4022564.1"/>
    <property type="molecule type" value="Genomic_DNA"/>
</dbReference>